<proteinExistence type="predicted"/>
<reference evidence="1" key="1">
    <citation type="submission" date="2020-10" db="EMBL/GenBank/DDBJ databases">
        <authorList>
            <person name="Kikuchi T."/>
        </authorList>
    </citation>
    <scope>NUCLEOTIDE SEQUENCE</scope>
    <source>
        <strain evidence="1">NKZ352</strain>
    </source>
</reference>
<accession>A0A8S1HQL5</accession>
<keyword evidence="2" id="KW-1185">Reference proteome</keyword>
<gene>
    <name evidence="1" type="ORF">CAUJ_LOCUS13111</name>
</gene>
<dbReference type="AlphaFoldDB" id="A0A8S1HQL5"/>
<sequence>MKRLYVFFTCAIFAIDAHRPESSEGPENNALEVRLEMLQIYENPETGARVYYTDEEYAKFFPGYVRRATDPRWGFISPRAKGLDKICPALIKIFSVIDKGASRLVPEAEVRRYPGAVAAGFVAHWPGYCKSSGGSLVELYSPFKQEYAYTTNEDLAKYRLDWMNEQYRPTRVLGYMYSVAPRITLQKPWGEPQDSYVYDTIPVYLDAIRKVFKDNGVAGFSTAPRAIHDLGFKLDATVNLNYSLIQPESDVNTIQRHCGDLILLHETYVETTGAYRIRDLKNKLLQPGEQIVRKSGYVFLDPLKAYRCAGVIAPLYEYQEKGTSKFFIAVGLIGARQYSGNINTYDYQGFIGYASYGTFVYVKKAE</sequence>
<dbReference type="Proteomes" id="UP000835052">
    <property type="component" value="Unassembled WGS sequence"/>
</dbReference>
<protein>
    <submittedName>
        <fullName evidence="1">Uncharacterized protein</fullName>
    </submittedName>
</protein>
<organism evidence="1 2">
    <name type="scientific">Caenorhabditis auriculariae</name>
    <dbReference type="NCBI Taxonomy" id="2777116"/>
    <lineage>
        <taxon>Eukaryota</taxon>
        <taxon>Metazoa</taxon>
        <taxon>Ecdysozoa</taxon>
        <taxon>Nematoda</taxon>
        <taxon>Chromadorea</taxon>
        <taxon>Rhabditida</taxon>
        <taxon>Rhabditina</taxon>
        <taxon>Rhabditomorpha</taxon>
        <taxon>Rhabditoidea</taxon>
        <taxon>Rhabditidae</taxon>
        <taxon>Peloderinae</taxon>
        <taxon>Caenorhabditis</taxon>
    </lineage>
</organism>
<dbReference type="OrthoDB" id="5784258at2759"/>
<comment type="caution">
    <text evidence="1">The sequence shown here is derived from an EMBL/GenBank/DDBJ whole genome shotgun (WGS) entry which is preliminary data.</text>
</comment>
<evidence type="ECO:0000313" key="2">
    <source>
        <dbReference type="Proteomes" id="UP000835052"/>
    </source>
</evidence>
<name>A0A8S1HQL5_9PELO</name>
<evidence type="ECO:0000313" key="1">
    <source>
        <dbReference type="EMBL" id="CAD6197202.1"/>
    </source>
</evidence>
<dbReference type="EMBL" id="CAJGYM010000087">
    <property type="protein sequence ID" value="CAD6197202.1"/>
    <property type="molecule type" value="Genomic_DNA"/>
</dbReference>